<feature type="domain" description="3-dehydroquinate synthase N-terminal" evidence="20">
    <location>
        <begin position="62"/>
        <end position="174"/>
    </location>
</feature>
<evidence type="ECO:0000256" key="7">
    <source>
        <dbReference type="ARBA" id="ARBA00005412"/>
    </source>
</evidence>
<dbReference type="CDD" id="cd08195">
    <property type="entry name" value="DHQS"/>
    <property type="match status" value="1"/>
</dbReference>
<evidence type="ECO:0000256" key="18">
    <source>
        <dbReference type="ARBA" id="ARBA00023285"/>
    </source>
</evidence>
<dbReference type="InterPro" id="IPR056179">
    <property type="entry name" value="DHQS_C"/>
</dbReference>
<protein>
    <recommendedName>
        <fullName evidence="9 19">3-dehydroquinate synthase</fullName>
        <shortName evidence="19">DHQS</shortName>
        <ecNumber evidence="8 19">4.2.3.4</ecNumber>
    </recommendedName>
</protein>
<sequence length="358" mass="39701">MPTLTITAPSATYPVIIEDFLHNDRAFITAKSKALVVSNPKIAGLYLHKILPKIRAQEVFVCIVPDGEEHKNMQSIEQILQCAFANRLDRKSLMIALGGGVISDMVGFASGIFERGISYVSIPTTLLAQVDASVGGKCGINNAYGKNLIGLFHQPSAVYIDKEFLRTLPAREIRAGLAEVVKVLVCFDKLGFEALESSQDDMLDPSVLLPFIQKSIAIKARVVEQDERESGIRAALNYGHTFAHIIEMQTHYKRFLHGQAVAIGMTMANDLALRLGLLQETQAKRIERVLRRLGLDEAYPISDIEAFYQAFFLDKKSHNNALCFVLPKGIGDFTLRDDIPKDQILATLAHFSLESMRI</sequence>
<dbReference type="NCBIfam" id="TIGR01357">
    <property type="entry name" value="aroB"/>
    <property type="match status" value="1"/>
</dbReference>
<dbReference type="PANTHER" id="PTHR43622">
    <property type="entry name" value="3-DEHYDROQUINATE SYNTHASE"/>
    <property type="match status" value="1"/>
</dbReference>
<dbReference type="EC" id="4.2.3.4" evidence="8 19"/>
<dbReference type="Gene3D" id="3.40.50.1970">
    <property type="match status" value="1"/>
</dbReference>
<evidence type="ECO:0000256" key="5">
    <source>
        <dbReference type="ARBA" id="ARBA00004496"/>
    </source>
</evidence>
<dbReference type="SUPFAM" id="SSF56796">
    <property type="entry name" value="Dehydroquinate synthase-like"/>
    <property type="match status" value="1"/>
</dbReference>
<dbReference type="Pfam" id="PF01761">
    <property type="entry name" value="DHQ_synthase"/>
    <property type="match status" value="1"/>
</dbReference>
<gene>
    <name evidence="19 22" type="primary">aroB</name>
    <name evidence="22" type="ORF">NCTC12410_00187</name>
</gene>
<keyword evidence="11 19" id="KW-0028">Amino-acid biosynthesis</keyword>
<dbReference type="Gene3D" id="1.20.1090.10">
    <property type="entry name" value="Dehydroquinate synthase-like - alpha domain"/>
    <property type="match status" value="1"/>
</dbReference>
<comment type="cofactor">
    <cofactor evidence="2 19">
        <name>NAD(+)</name>
        <dbReference type="ChEBI" id="CHEBI:57540"/>
    </cofactor>
</comment>
<dbReference type="Pfam" id="PF24621">
    <property type="entry name" value="DHQS_C"/>
    <property type="match status" value="1"/>
</dbReference>
<dbReference type="Proteomes" id="UP000254841">
    <property type="component" value="Unassembled WGS sequence"/>
</dbReference>
<evidence type="ECO:0000259" key="20">
    <source>
        <dbReference type="Pfam" id="PF01761"/>
    </source>
</evidence>
<feature type="binding site" evidence="19">
    <location>
        <begin position="164"/>
        <end position="167"/>
    </location>
    <ligand>
        <name>NAD(+)</name>
        <dbReference type="ChEBI" id="CHEBI:57540"/>
    </ligand>
</feature>
<dbReference type="GO" id="GO:0009423">
    <property type="term" value="P:chorismate biosynthetic process"/>
    <property type="evidence" value="ECO:0007669"/>
    <property type="project" value="UniProtKB-UniRule"/>
</dbReference>
<dbReference type="InterPro" id="IPR050071">
    <property type="entry name" value="Dehydroquinate_synthase"/>
</dbReference>
<evidence type="ECO:0000256" key="12">
    <source>
        <dbReference type="ARBA" id="ARBA00022723"/>
    </source>
</evidence>
<comment type="subcellular location">
    <subcellularLocation>
        <location evidence="5 19">Cytoplasm</location>
    </subcellularLocation>
</comment>
<comment type="function">
    <text evidence="4 19">Catalyzes the conversion of 3-deoxy-D-arabino-heptulosonate 7-phosphate (DAHP) to dehydroquinate (DHQ).</text>
</comment>
<dbReference type="OrthoDB" id="9806583at2"/>
<keyword evidence="18 19" id="KW-0170">Cobalt</keyword>
<comment type="pathway">
    <text evidence="6 19">Metabolic intermediate biosynthesis; chorismate biosynthesis; chorismate from D-erythrose 4-phosphate and phosphoenolpyruvate: step 2/7.</text>
</comment>
<keyword evidence="16 19" id="KW-0057">Aromatic amino acid biosynthesis</keyword>
<evidence type="ECO:0000256" key="16">
    <source>
        <dbReference type="ARBA" id="ARBA00023141"/>
    </source>
</evidence>
<keyword evidence="17 19" id="KW-0456">Lyase</keyword>
<comment type="cofactor">
    <cofactor evidence="3">
        <name>Zn(2+)</name>
        <dbReference type="ChEBI" id="CHEBI:29105"/>
    </cofactor>
</comment>
<proteinExistence type="inferred from homology"/>
<feature type="binding site" evidence="19">
    <location>
        <begin position="124"/>
        <end position="125"/>
    </location>
    <ligand>
        <name>NAD(+)</name>
        <dbReference type="ChEBI" id="CHEBI:57540"/>
    </ligand>
</feature>
<dbReference type="AlphaFoldDB" id="A0A377J3J0"/>
<dbReference type="GO" id="GO:0003856">
    <property type="term" value="F:3-dehydroquinate synthase activity"/>
    <property type="evidence" value="ECO:0007669"/>
    <property type="project" value="UniProtKB-UniRule"/>
</dbReference>
<keyword evidence="13 19" id="KW-0547">Nucleotide-binding</keyword>
<keyword evidence="15 19" id="KW-0520">NAD</keyword>
<feature type="binding site" evidence="19">
    <location>
        <position position="257"/>
    </location>
    <ligand>
        <name>Zn(2+)</name>
        <dbReference type="ChEBI" id="CHEBI:29105"/>
    </ligand>
</feature>
<dbReference type="EMBL" id="UGHV01000001">
    <property type="protein sequence ID" value="STO96376.1"/>
    <property type="molecule type" value="Genomic_DNA"/>
</dbReference>
<evidence type="ECO:0000256" key="1">
    <source>
        <dbReference type="ARBA" id="ARBA00001393"/>
    </source>
</evidence>
<comment type="similarity">
    <text evidence="7 19">Belongs to the sugar phosphate cyclases superfamily. Dehydroquinate synthase family.</text>
</comment>
<feature type="binding site" evidence="19">
    <location>
        <begin position="66"/>
        <end position="71"/>
    </location>
    <ligand>
        <name>NAD(+)</name>
        <dbReference type="ChEBI" id="CHEBI:57540"/>
    </ligand>
</feature>
<evidence type="ECO:0000259" key="21">
    <source>
        <dbReference type="Pfam" id="PF24621"/>
    </source>
</evidence>
<keyword evidence="12 19" id="KW-0479">Metal-binding</keyword>
<evidence type="ECO:0000256" key="3">
    <source>
        <dbReference type="ARBA" id="ARBA00001947"/>
    </source>
</evidence>
<feature type="domain" description="3-dehydroquinate synthase C-terminal" evidence="21">
    <location>
        <begin position="176"/>
        <end position="317"/>
    </location>
</feature>
<dbReference type="GO" id="GO:0008652">
    <property type="term" value="P:amino acid biosynthetic process"/>
    <property type="evidence" value="ECO:0007669"/>
    <property type="project" value="UniProtKB-KW"/>
</dbReference>
<keyword evidence="10 19" id="KW-0963">Cytoplasm</keyword>
<dbReference type="HAMAP" id="MF_00110">
    <property type="entry name" value="DHQ_synthase"/>
    <property type="match status" value="1"/>
</dbReference>
<evidence type="ECO:0000256" key="15">
    <source>
        <dbReference type="ARBA" id="ARBA00023027"/>
    </source>
</evidence>
<keyword evidence="14 19" id="KW-0862">Zinc</keyword>
<dbReference type="InterPro" id="IPR030960">
    <property type="entry name" value="DHQS/DOIS_N"/>
</dbReference>
<evidence type="ECO:0000256" key="17">
    <source>
        <dbReference type="ARBA" id="ARBA00023239"/>
    </source>
</evidence>
<dbReference type="GO" id="GO:0005737">
    <property type="term" value="C:cytoplasm"/>
    <property type="evidence" value="ECO:0007669"/>
    <property type="project" value="UniProtKB-SubCell"/>
</dbReference>
<reference evidence="22 23" key="1">
    <citation type="submission" date="2018-06" db="EMBL/GenBank/DDBJ databases">
        <authorList>
            <consortium name="Pathogen Informatics"/>
            <person name="Doyle S."/>
        </authorList>
    </citation>
    <scope>NUCLEOTIDE SEQUENCE [LARGE SCALE GENOMIC DNA]</scope>
    <source>
        <strain evidence="22 23">NCTC12410</strain>
    </source>
</reference>
<evidence type="ECO:0000256" key="6">
    <source>
        <dbReference type="ARBA" id="ARBA00004661"/>
    </source>
</evidence>
<feature type="binding site" evidence="19">
    <location>
        <position position="146"/>
    </location>
    <ligand>
        <name>NAD(+)</name>
        <dbReference type="ChEBI" id="CHEBI:57540"/>
    </ligand>
</feature>
<feature type="binding site" evidence="19">
    <location>
        <position position="137"/>
    </location>
    <ligand>
        <name>NAD(+)</name>
        <dbReference type="ChEBI" id="CHEBI:57540"/>
    </ligand>
</feature>
<dbReference type="GO" id="GO:0009073">
    <property type="term" value="P:aromatic amino acid family biosynthetic process"/>
    <property type="evidence" value="ECO:0007669"/>
    <property type="project" value="UniProtKB-KW"/>
</dbReference>
<feature type="binding site" evidence="19">
    <location>
        <begin position="100"/>
        <end position="104"/>
    </location>
    <ligand>
        <name>NAD(+)</name>
        <dbReference type="ChEBI" id="CHEBI:57540"/>
    </ligand>
</feature>
<comment type="catalytic activity">
    <reaction evidence="1 19">
        <text>7-phospho-2-dehydro-3-deoxy-D-arabino-heptonate = 3-dehydroquinate + phosphate</text>
        <dbReference type="Rhea" id="RHEA:21968"/>
        <dbReference type="ChEBI" id="CHEBI:32364"/>
        <dbReference type="ChEBI" id="CHEBI:43474"/>
        <dbReference type="ChEBI" id="CHEBI:58394"/>
        <dbReference type="EC" id="4.2.3.4"/>
    </reaction>
</comment>
<evidence type="ECO:0000256" key="9">
    <source>
        <dbReference type="ARBA" id="ARBA00017684"/>
    </source>
</evidence>
<dbReference type="InterPro" id="IPR030963">
    <property type="entry name" value="DHQ_synth_fam"/>
</dbReference>
<dbReference type="FunFam" id="3.40.50.1970:FF:000007">
    <property type="entry name" value="Pentafunctional AROM polypeptide"/>
    <property type="match status" value="1"/>
</dbReference>
<evidence type="ECO:0000256" key="2">
    <source>
        <dbReference type="ARBA" id="ARBA00001911"/>
    </source>
</evidence>
<dbReference type="RefSeq" id="WP_115010717.1">
    <property type="nucleotide sequence ID" value="NZ_UGHV01000001.1"/>
</dbReference>
<evidence type="ECO:0000256" key="11">
    <source>
        <dbReference type="ARBA" id="ARBA00022605"/>
    </source>
</evidence>
<organism evidence="22 23">
    <name type="scientific">Helicobacter canis</name>
    <dbReference type="NCBI Taxonomy" id="29419"/>
    <lineage>
        <taxon>Bacteria</taxon>
        <taxon>Pseudomonadati</taxon>
        <taxon>Campylobacterota</taxon>
        <taxon>Epsilonproteobacteria</taxon>
        <taxon>Campylobacterales</taxon>
        <taxon>Helicobacteraceae</taxon>
        <taxon>Helicobacter</taxon>
    </lineage>
</organism>
<evidence type="ECO:0000256" key="4">
    <source>
        <dbReference type="ARBA" id="ARBA00003485"/>
    </source>
</evidence>
<dbReference type="GO" id="GO:0046872">
    <property type="term" value="F:metal ion binding"/>
    <property type="evidence" value="ECO:0007669"/>
    <property type="project" value="UniProtKB-KW"/>
</dbReference>
<evidence type="ECO:0000256" key="19">
    <source>
        <dbReference type="HAMAP-Rule" id="MF_00110"/>
    </source>
</evidence>
<evidence type="ECO:0000256" key="13">
    <source>
        <dbReference type="ARBA" id="ARBA00022741"/>
    </source>
</evidence>
<evidence type="ECO:0000256" key="14">
    <source>
        <dbReference type="ARBA" id="ARBA00022833"/>
    </source>
</evidence>
<evidence type="ECO:0000313" key="23">
    <source>
        <dbReference type="Proteomes" id="UP000254841"/>
    </source>
</evidence>
<feature type="binding site" evidence="19">
    <location>
        <position position="179"/>
    </location>
    <ligand>
        <name>Zn(2+)</name>
        <dbReference type="ChEBI" id="CHEBI:29105"/>
    </ligand>
</feature>
<dbReference type="UniPathway" id="UPA00053">
    <property type="reaction ID" value="UER00085"/>
</dbReference>
<evidence type="ECO:0000256" key="10">
    <source>
        <dbReference type="ARBA" id="ARBA00022490"/>
    </source>
</evidence>
<comment type="cofactor">
    <cofactor evidence="19">
        <name>Co(2+)</name>
        <dbReference type="ChEBI" id="CHEBI:48828"/>
    </cofactor>
    <cofactor evidence="19">
        <name>Zn(2+)</name>
        <dbReference type="ChEBI" id="CHEBI:29105"/>
    </cofactor>
    <text evidence="19">Binds 1 divalent metal cation per subunit. Can use either Co(2+) or Zn(2+).</text>
</comment>
<dbReference type="InterPro" id="IPR016037">
    <property type="entry name" value="DHQ_synth_AroB"/>
</dbReference>
<feature type="binding site" evidence="19">
    <location>
        <position position="240"/>
    </location>
    <ligand>
        <name>Zn(2+)</name>
        <dbReference type="ChEBI" id="CHEBI:29105"/>
    </ligand>
</feature>
<accession>A0A377J3J0</accession>
<name>A0A377J3J0_9HELI</name>
<evidence type="ECO:0000313" key="22">
    <source>
        <dbReference type="EMBL" id="STO96376.1"/>
    </source>
</evidence>
<dbReference type="PIRSF" id="PIRSF001455">
    <property type="entry name" value="DHQ_synth"/>
    <property type="match status" value="1"/>
</dbReference>
<evidence type="ECO:0000256" key="8">
    <source>
        <dbReference type="ARBA" id="ARBA00013031"/>
    </source>
</evidence>
<dbReference type="PANTHER" id="PTHR43622:SF7">
    <property type="entry name" value="3-DEHYDROQUINATE SYNTHASE, CHLOROPLASTIC"/>
    <property type="match status" value="1"/>
</dbReference>
<dbReference type="GO" id="GO:0000166">
    <property type="term" value="F:nucleotide binding"/>
    <property type="evidence" value="ECO:0007669"/>
    <property type="project" value="UniProtKB-KW"/>
</dbReference>